<dbReference type="Gene3D" id="2.60.120.10">
    <property type="entry name" value="Jelly Rolls"/>
    <property type="match status" value="3"/>
</dbReference>
<evidence type="ECO:0000256" key="6">
    <source>
        <dbReference type="SAM" id="MobiDB-lite"/>
    </source>
</evidence>
<dbReference type="InterPro" id="IPR011051">
    <property type="entry name" value="RmlC_Cupin_sf"/>
</dbReference>
<accession>A0A1R3KPR5</accession>
<dbReference type="InterPro" id="IPR006044">
    <property type="entry name" value="11S_seedstore_pln"/>
</dbReference>
<reference evidence="10" key="1">
    <citation type="submission" date="2013-09" db="EMBL/GenBank/DDBJ databases">
        <title>Corchorus olitorius genome sequencing.</title>
        <authorList>
            <person name="Alam M."/>
            <person name="Haque M.S."/>
            <person name="Islam M.S."/>
            <person name="Emdad E.M."/>
            <person name="Islam M.M."/>
            <person name="Ahmed B."/>
            <person name="Halim A."/>
            <person name="Hossen Q.M.M."/>
            <person name="Hossain M.Z."/>
            <person name="Ahmed R."/>
            <person name="Khan M.M."/>
            <person name="Islam R."/>
            <person name="Rashid M.M."/>
            <person name="Khan S.A."/>
            <person name="Rahman M.S."/>
            <person name="Alam M."/>
            <person name="Yahiya A.S."/>
            <person name="Khan M.S."/>
            <person name="Azam M.S."/>
            <person name="Haque T."/>
            <person name="Lashkar M.Z.H."/>
            <person name="Akhand A.I."/>
            <person name="Morshed G."/>
            <person name="Roy S."/>
            <person name="Uddin K.S."/>
            <person name="Rabeya T."/>
            <person name="Hossain A.S."/>
            <person name="Chowdhury A."/>
            <person name="Snigdha A.R."/>
            <person name="Mortoza M.S."/>
            <person name="Matin S.A."/>
            <person name="Hoque S.M.E."/>
            <person name="Islam M.K."/>
            <person name="Roy D.K."/>
            <person name="Haider R."/>
            <person name="Moosa M.M."/>
            <person name="Elias S.M."/>
            <person name="Hasan A.M."/>
            <person name="Jahan S."/>
            <person name="Shafiuddin M."/>
            <person name="Mahmood N."/>
            <person name="Shommy N.S."/>
        </authorList>
    </citation>
    <scope>NUCLEOTIDE SEQUENCE [LARGE SCALE GENOMIC DNA]</scope>
    <source>
        <strain evidence="10">cv. O-4</strain>
    </source>
</reference>
<feature type="compositionally biased region" description="Polar residues" evidence="6">
    <location>
        <begin position="208"/>
        <end position="218"/>
    </location>
</feature>
<dbReference type="SMART" id="SM00835">
    <property type="entry name" value="Cupin_1"/>
    <property type="match status" value="2"/>
</dbReference>
<name>A0A1R3KPR5_9ROSI</name>
<dbReference type="PRINTS" id="PR00439">
    <property type="entry name" value="11SGLOBULIN"/>
</dbReference>
<feature type="region of interest" description="Disordered" evidence="6">
    <location>
        <begin position="189"/>
        <end position="218"/>
    </location>
</feature>
<dbReference type="InterPro" id="IPR050253">
    <property type="entry name" value="Seed_Storage-Functional"/>
</dbReference>
<feature type="compositionally biased region" description="Low complexity" evidence="6">
    <location>
        <begin position="115"/>
        <end position="127"/>
    </location>
</feature>
<comment type="similarity">
    <text evidence="1">Belongs to the 11S seed storage protein (globulins) family.</text>
</comment>
<dbReference type="InterPro" id="IPR006045">
    <property type="entry name" value="Cupin_1"/>
</dbReference>
<dbReference type="GO" id="GO:0010431">
    <property type="term" value="P:seed maturation"/>
    <property type="evidence" value="ECO:0007669"/>
    <property type="project" value="UniProtKB-ARBA"/>
</dbReference>
<evidence type="ECO:0000256" key="7">
    <source>
        <dbReference type="SAM" id="SignalP"/>
    </source>
</evidence>
<dbReference type="InterPro" id="IPR014710">
    <property type="entry name" value="RmlC-like_jellyroll"/>
</dbReference>
<dbReference type="CDD" id="cd02242">
    <property type="entry name" value="cupin_11S_legumin_N"/>
    <property type="match status" value="1"/>
</dbReference>
<feature type="signal peptide" evidence="7">
    <location>
        <begin position="1"/>
        <end position="22"/>
    </location>
</feature>
<evidence type="ECO:0000313" key="9">
    <source>
        <dbReference type="EMBL" id="OMP09018.1"/>
    </source>
</evidence>
<keyword evidence="2 7" id="KW-0732">Signal</keyword>
<keyword evidence="5" id="KW-1015">Disulfide bond</keyword>
<evidence type="ECO:0000256" key="3">
    <source>
        <dbReference type="ARBA" id="ARBA00022761"/>
    </source>
</evidence>
<dbReference type="EMBL" id="AWUE01012503">
    <property type="protein sequence ID" value="OMP09018.1"/>
    <property type="molecule type" value="Genomic_DNA"/>
</dbReference>
<dbReference type="OrthoDB" id="2016041at2759"/>
<feature type="domain" description="Cupin type-1" evidence="8">
    <location>
        <begin position="290"/>
        <end position="419"/>
    </location>
</feature>
<dbReference type="CDD" id="cd02243">
    <property type="entry name" value="cupin_11S_legumin_C"/>
    <property type="match status" value="1"/>
</dbReference>
<dbReference type="AlphaFoldDB" id="A0A1R3KPR5"/>
<gene>
    <name evidence="9" type="ORF">COLO4_05891</name>
</gene>
<comment type="caution">
    <text evidence="9">The sequence shown here is derived from an EMBL/GenBank/DDBJ whole genome shotgun (WGS) entry which is preliminary data.</text>
</comment>
<dbReference type="Pfam" id="PF00190">
    <property type="entry name" value="Cupin_1"/>
    <property type="match status" value="2"/>
</dbReference>
<keyword evidence="4" id="KW-0708">Seed storage protein</keyword>
<evidence type="ECO:0000256" key="4">
    <source>
        <dbReference type="ARBA" id="ARBA00023129"/>
    </source>
</evidence>
<dbReference type="Proteomes" id="UP000187203">
    <property type="component" value="Unassembled WGS sequence"/>
</dbReference>
<dbReference type="PANTHER" id="PTHR31189:SF35">
    <property type="entry name" value="12S SEED STORAGE PROTEIN CRB"/>
    <property type="match status" value="1"/>
</dbReference>
<feature type="domain" description="Cupin type-1" evidence="8">
    <location>
        <begin position="37"/>
        <end position="242"/>
    </location>
</feature>
<keyword evidence="10" id="KW-1185">Reference proteome</keyword>
<evidence type="ECO:0000256" key="1">
    <source>
        <dbReference type="ARBA" id="ARBA00007178"/>
    </source>
</evidence>
<protein>
    <submittedName>
        <fullName evidence="9">11-S seed storage protein, plant</fullName>
    </submittedName>
</protein>
<dbReference type="STRING" id="93759.A0A1R3KPR5"/>
<evidence type="ECO:0000259" key="8">
    <source>
        <dbReference type="SMART" id="SM00835"/>
    </source>
</evidence>
<feature type="chain" id="PRO_5012277668" evidence="7">
    <location>
        <begin position="23"/>
        <end position="445"/>
    </location>
</feature>
<organism evidence="9 10">
    <name type="scientific">Corchorus olitorius</name>
    <dbReference type="NCBI Taxonomy" id="93759"/>
    <lineage>
        <taxon>Eukaryota</taxon>
        <taxon>Viridiplantae</taxon>
        <taxon>Streptophyta</taxon>
        <taxon>Embryophyta</taxon>
        <taxon>Tracheophyta</taxon>
        <taxon>Spermatophyta</taxon>
        <taxon>Magnoliopsida</taxon>
        <taxon>eudicotyledons</taxon>
        <taxon>Gunneridae</taxon>
        <taxon>Pentapetalae</taxon>
        <taxon>rosids</taxon>
        <taxon>malvids</taxon>
        <taxon>Malvales</taxon>
        <taxon>Malvaceae</taxon>
        <taxon>Grewioideae</taxon>
        <taxon>Apeibeae</taxon>
        <taxon>Corchorus</taxon>
    </lineage>
</organism>
<feature type="region of interest" description="Disordered" evidence="6">
    <location>
        <begin position="115"/>
        <end position="134"/>
    </location>
</feature>
<evidence type="ECO:0000313" key="10">
    <source>
        <dbReference type="Proteomes" id="UP000187203"/>
    </source>
</evidence>
<sequence>MAKSRLLCVSLGLVLLFHGCLARSSNFEQFQNECQINKLDSIEPVTRVQSEAGFTEWWNPNSQQLRCAAVAVLRETVEPQGLVLPSFTSSQQLVHIVEGSGVVGMILPGCPATFQDSQPQQHQGGQFQRHRDQHQKIQRFREGDVIVLPAGVPHWFYNDANQPFVTVTFLHLGNIVNQLDRNPRKFYLAGNPEEEQKKLQRLQQQKQGTESEPQQHNECTNSLCFKPEYLAQAFNVDEDVIRKLQEQGKSGTIIRVKNLQFIEPPRVQHEEGRRGSMGDNGVYCAMKMKENIAEPELADFFNPQAGRITNLNSFKLPLLAHLGMSAERGVLFNGRARFQVVNQNGESVFDDYVEKGQLLTVPQNFAFMKRAGNEGAEWVSFYTNDNVKNTPMAGVGSFMQGVPEEVVAAAYQISREEAREVKFNNQNNFFFTSSSSSRPQPRAEA</sequence>
<keyword evidence="3" id="KW-0758">Storage protein</keyword>
<dbReference type="GO" id="GO:0045735">
    <property type="term" value="F:nutrient reservoir activity"/>
    <property type="evidence" value="ECO:0007669"/>
    <property type="project" value="UniProtKB-KW"/>
</dbReference>
<proteinExistence type="inferred from homology"/>
<dbReference type="SUPFAM" id="SSF51182">
    <property type="entry name" value="RmlC-like cupins"/>
    <property type="match status" value="1"/>
</dbReference>
<evidence type="ECO:0000256" key="2">
    <source>
        <dbReference type="ARBA" id="ARBA00022729"/>
    </source>
</evidence>
<dbReference type="PANTHER" id="PTHR31189">
    <property type="entry name" value="OS03G0336100 PROTEIN-RELATED"/>
    <property type="match status" value="1"/>
</dbReference>
<evidence type="ECO:0000256" key="5">
    <source>
        <dbReference type="ARBA" id="ARBA00023157"/>
    </source>
</evidence>